<evidence type="ECO:0000313" key="5">
    <source>
        <dbReference type="EMBL" id="PMD57508.1"/>
    </source>
</evidence>
<dbReference type="Proteomes" id="UP000235371">
    <property type="component" value="Unassembled WGS sequence"/>
</dbReference>
<evidence type="ECO:0000256" key="1">
    <source>
        <dbReference type="ARBA" id="ARBA00022723"/>
    </source>
</evidence>
<dbReference type="Pfam" id="PF00264">
    <property type="entry name" value="Tyrosinase"/>
    <property type="match status" value="1"/>
</dbReference>
<dbReference type="InterPro" id="IPR050316">
    <property type="entry name" value="Tyrosinase/Hemocyanin"/>
</dbReference>
<dbReference type="SUPFAM" id="SSF48056">
    <property type="entry name" value="Di-copper centre-containing domain"/>
    <property type="match status" value="1"/>
</dbReference>
<dbReference type="InterPro" id="IPR002227">
    <property type="entry name" value="Tyrosinase_Cu-bd"/>
</dbReference>
<keyword evidence="1" id="KW-0479">Metal-binding</keyword>
<dbReference type="GO" id="GO:0016491">
    <property type="term" value="F:oxidoreductase activity"/>
    <property type="evidence" value="ECO:0007669"/>
    <property type="project" value="InterPro"/>
</dbReference>
<sequence>MSVFILLSFAVFISHALGACSSVEVRKEWRTFTSDEKTDWITAVKCMAKLPHNDSLVATVGEFAAVANITSDSSYYDDYSYVHSDLNPTIHFTGLFFPFHRYFVWSYTQALKNDCGYTGVAPYWDWTLDSANVLDATIWSDDPSSGLGQALGVSTNDFVVSTGGFSTDFTLAYPSAHGLRRNYTLRPWTAFAALTAYFPLPELEANSTFTPTAIDAIISNYTGNFKGFQTAVEYFEGPHAAVHEIVGGDLGGYCPKDANEECFEAEPSPTFSANEPMFWLHHAMVDRLWWLWQNANSANLYAFEGGSVQNLSYYSEYPNGSPPWLSMDSVLPNDGILLPAQTTLGDVWITEGDFLCYTYDS</sequence>
<accession>A0A2J6T3A4</accession>
<dbReference type="OrthoDB" id="6132182at2759"/>
<dbReference type="Gene3D" id="1.10.1280.10">
    <property type="entry name" value="Di-copper center containing domain from catechol oxidase"/>
    <property type="match status" value="1"/>
</dbReference>
<evidence type="ECO:0000259" key="4">
    <source>
        <dbReference type="Pfam" id="PF00264"/>
    </source>
</evidence>
<dbReference type="InParanoid" id="A0A2J6T3A4"/>
<evidence type="ECO:0000256" key="2">
    <source>
        <dbReference type="ARBA" id="ARBA00023008"/>
    </source>
</evidence>
<name>A0A2J6T3A4_9HELO</name>
<dbReference type="InterPro" id="IPR008922">
    <property type="entry name" value="Di-copper_centre_dom_sf"/>
</dbReference>
<dbReference type="GO" id="GO:0046872">
    <property type="term" value="F:metal ion binding"/>
    <property type="evidence" value="ECO:0007669"/>
    <property type="project" value="UniProtKB-KW"/>
</dbReference>
<keyword evidence="2" id="KW-0186">Copper</keyword>
<dbReference type="RefSeq" id="XP_024734412.1">
    <property type="nucleotide sequence ID" value="XM_024885903.1"/>
</dbReference>
<dbReference type="GeneID" id="36593980"/>
<feature type="domain" description="Tyrosinase copper-binding" evidence="4">
    <location>
        <begin position="75"/>
        <end position="294"/>
    </location>
</feature>
<gene>
    <name evidence="5" type="ORF">K444DRAFT_653849</name>
</gene>
<keyword evidence="3" id="KW-0732">Signal</keyword>
<dbReference type="PANTHER" id="PTHR11474">
    <property type="entry name" value="TYROSINASE FAMILY MEMBER"/>
    <property type="match status" value="1"/>
</dbReference>
<dbReference type="EMBL" id="KZ613846">
    <property type="protein sequence ID" value="PMD57508.1"/>
    <property type="molecule type" value="Genomic_DNA"/>
</dbReference>
<proteinExistence type="predicted"/>
<evidence type="ECO:0000256" key="3">
    <source>
        <dbReference type="SAM" id="SignalP"/>
    </source>
</evidence>
<dbReference type="STRING" id="1095630.A0A2J6T3A4"/>
<evidence type="ECO:0000313" key="6">
    <source>
        <dbReference type="Proteomes" id="UP000235371"/>
    </source>
</evidence>
<feature type="chain" id="PRO_5014359956" evidence="3">
    <location>
        <begin position="19"/>
        <end position="361"/>
    </location>
</feature>
<dbReference type="PRINTS" id="PR00092">
    <property type="entry name" value="TYROSINASE"/>
</dbReference>
<protein>
    <submittedName>
        <fullName evidence="5">Di-copper centre-containing protein</fullName>
    </submittedName>
</protein>
<keyword evidence="6" id="KW-1185">Reference proteome</keyword>
<organism evidence="5 6">
    <name type="scientific">Hyaloscypha bicolor E</name>
    <dbReference type="NCBI Taxonomy" id="1095630"/>
    <lineage>
        <taxon>Eukaryota</taxon>
        <taxon>Fungi</taxon>
        <taxon>Dikarya</taxon>
        <taxon>Ascomycota</taxon>
        <taxon>Pezizomycotina</taxon>
        <taxon>Leotiomycetes</taxon>
        <taxon>Helotiales</taxon>
        <taxon>Hyaloscyphaceae</taxon>
        <taxon>Hyaloscypha</taxon>
        <taxon>Hyaloscypha bicolor</taxon>
    </lineage>
</organism>
<dbReference type="AlphaFoldDB" id="A0A2J6T3A4"/>
<feature type="signal peptide" evidence="3">
    <location>
        <begin position="1"/>
        <end position="18"/>
    </location>
</feature>
<reference evidence="5 6" key="1">
    <citation type="submission" date="2016-04" db="EMBL/GenBank/DDBJ databases">
        <title>A degradative enzymes factory behind the ericoid mycorrhizal symbiosis.</title>
        <authorList>
            <consortium name="DOE Joint Genome Institute"/>
            <person name="Martino E."/>
            <person name="Morin E."/>
            <person name="Grelet G."/>
            <person name="Kuo A."/>
            <person name="Kohler A."/>
            <person name="Daghino S."/>
            <person name="Barry K."/>
            <person name="Choi C."/>
            <person name="Cichocki N."/>
            <person name="Clum A."/>
            <person name="Copeland A."/>
            <person name="Hainaut M."/>
            <person name="Haridas S."/>
            <person name="Labutti K."/>
            <person name="Lindquist E."/>
            <person name="Lipzen A."/>
            <person name="Khouja H.-R."/>
            <person name="Murat C."/>
            <person name="Ohm R."/>
            <person name="Olson A."/>
            <person name="Spatafora J."/>
            <person name="Veneault-Fourrey C."/>
            <person name="Henrissat B."/>
            <person name="Grigoriev I."/>
            <person name="Martin F."/>
            <person name="Perotto S."/>
        </authorList>
    </citation>
    <scope>NUCLEOTIDE SEQUENCE [LARGE SCALE GENOMIC DNA]</scope>
    <source>
        <strain evidence="5 6">E</strain>
    </source>
</reference>
<dbReference type="PANTHER" id="PTHR11474:SF126">
    <property type="entry name" value="TYROSINASE-LIKE PROTEIN TYR-1-RELATED"/>
    <property type="match status" value="1"/>
</dbReference>